<dbReference type="STRING" id="1526658.BHK69_06540"/>
<dbReference type="Proteomes" id="UP000094969">
    <property type="component" value="Chromosome"/>
</dbReference>
<dbReference type="KEGG" id="bvv:BHK69_06540"/>
<dbReference type="PANTHER" id="PTHR43975:SF2">
    <property type="entry name" value="EG:BACR7A4.14 PROTEIN-RELATED"/>
    <property type="match status" value="1"/>
</dbReference>
<dbReference type="InterPro" id="IPR020904">
    <property type="entry name" value="Sc_DH/Rdtase_CS"/>
</dbReference>
<dbReference type="RefSeq" id="WP_069689392.1">
    <property type="nucleotide sequence ID" value="NZ_CP017147.1"/>
</dbReference>
<name>A0A1D7TYH5_9HYPH</name>
<dbReference type="PRINTS" id="PR00081">
    <property type="entry name" value="GDHRDH"/>
</dbReference>
<evidence type="ECO:0000256" key="1">
    <source>
        <dbReference type="RuleBase" id="RU000363"/>
    </source>
</evidence>
<reference evidence="2 3" key="1">
    <citation type="journal article" date="2015" name="Antonie Van Leeuwenhoek">
        <title>Bosea vaviloviae sp. nov., a new species of slow-growing rhizobia isolated from nodules of the relict species Vavilovia formosa (Stev.) Fed.</title>
        <authorList>
            <person name="Safronova V.I."/>
            <person name="Kuznetsova I.G."/>
            <person name="Sazanova A.L."/>
            <person name="Kimeklis A.K."/>
            <person name="Belimov A.A."/>
            <person name="Andronov E.E."/>
            <person name="Pinaev A.G."/>
            <person name="Chizhevskaya E.P."/>
            <person name="Pukhaev A.R."/>
            <person name="Popov K.P."/>
            <person name="Willems A."/>
            <person name="Tikhonovich I.A."/>
        </authorList>
    </citation>
    <scope>NUCLEOTIDE SEQUENCE [LARGE SCALE GENOMIC DNA]</scope>
    <source>
        <strain evidence="2 3">Vaf18</strain>
    </source>
</reference>
<evidence type="ECO:0000313" key="2">
    <source>
        <dbReference type="EMBL" id="AOO80172.1"/>
    </source>
</evidence>
<dbReference type="EMBL" id="CP017147">
    <property type="protein sequence ID" value="AOO80172.1"/>
    <property type="molecule type" value="Genomic_DNA"/>
</dbReference>
<protein>
    <submittedName>
        <fullName evidence="2">Short-chain dehydrogenase</fullName>
    </submittedName>
</protein>
<dbReference type="PROSITE" id="PS00061">
    <property type="entry name" value="ADH_SHORT"/>
    <property type="match status" value="1"/>
</dbReference>
<dbReference type="Pfam" id="PF00106">
    <property type="entry name" value="adh_short"/>
    <property type="match status" value="1"/>
</dbReference>
<dbReference type="OrthoDB" id="9810734at2"/>
<evidence type="ECO:0000313" key="3">
    <source>
        <dbReference type="Proteomes" id="UP000094969"/>
    </source>
</evidence>
<dbReference type="AlphaFoldDB" id="A0A1D7TYH5"/>
<dbReference type="InterPro" id="IPR002347">
    <property type="entry name" value="SDR_fam"/>
</dbReference>
<dbReference type="SUPFAM" id="SSF51735">
    <property type="entry name" value="NAD(P)-binding Rossmann-fold domains"/>
    <property type="match status" value="1"/>
</dbReference>
<dbReference type="Gene3D" id="3.40.50.720">
    <property type="entry name" value="NAD(P)-binding Rossmann-like Domain"/>
    <property type="match status" value="1"/>
</dbReference>
<accession>A0A1D7TYH5</accession>
<dbReference type="PRINTS" id="PR00080">
    <property type="entry name" value="SDRFAMILY"/>
</dbReference>
<dbReference type="InterPro" id="IPR036291">
    <property type="entry name" value="NAD(P)-bd_dom_sf"/>
</dbReference>
<keyword evidence="3" id="KW-1185">Reference proteome</keyword>
<organism evidence="2 3">
    <name type="scientific">Bosea vaviloviae</name>
    <dbReference type="NCBI Taxonomy" id="1526658"/>
    <lineage>
        <taxon>Bacteria</taxon>
        <taxon>Pseudomonadati</taxon>
        <taxon>Pseudomonadota</taxon>
        <taxon>Alphaproteobacteria</taxon>
        <taxon>Hyphomicrobiales</taxon>
        <taxon>Boseaceae</taxon>
        <taxon>Bosea</taxon>
    </lineage>
</organism>
<gene>
    <name evidence="2" type="ORF">BHK69_06540</name>
</gene>
<proteinExistence type="inferred from homology"/>
<sequence length="237" mass="25436">MLAPAERVILISGANRGIGRAVAQALYEQGYALSLGGRDLASLKAMSAGWDETRIHIARYDAQDWATHRAWTDAAIARFGRIDGLVNNAGMHSAITLRAPDEAVLDAIWAVNCKGPLSLIHCALPHLEASGAGRIVNIASMSGKRVRNDAVAYNMTKHAMVALTHAARRISWDKGVRATALCPSFVPTDMTAASNAMNRQEMTQPDDLARLVATVLSLPNNASVAELLVNCRLEDTL</sequence>
<comment type="similarity">
    <text evidence="1">Belongs to the short-chain dehydrogenases/reductases (SDR) family.</text>
</comment>
<dbReference type="PANTHER" id="PTHR43975">
    <property type="entry name" value="ZGC:101858"/>
    <property type="match status" value="1"/>
</dbReference>